<dbReference type="GO" id="GO:0098552">
    <property type="term" value="C:side of membrane"/>
    <property type="evidence" value="ECO:0007669"/>
    <property type="project" value="UniProtKB-KW"/>
</dbReference>
<feature type="compositionally biased region" description="Basic and acidic residues" evidence="9">
    <location>
        <begin position="430"/>
        <end position="460"/>
    </location>
</feature>
<evidence type="ECO:0000256" key="9">
    <source>
        <dbReference type="SAM" id="MobiDB-lite"/>
    </source>
</evidence>
<evidence type="ECO:0000256" key="8">
    <source>
        <dbReference type="ARBA" id="ARBA00023288"/>
    </source>
</evidence>
<keyword evidence="3" id="KW-1003">Cell membrane</keyword>
<feature type="region of interest" description="Disordered" evidence="9">
    <location>
        <begin position="430"/>
        <end position="479"/>
    </location>
</feature>
<dbReference type="AlphaFoldDB" id="A0A1J0RAA9"/>
<proteinExistence type="predicted"/>
<comment type="function">
    <text evidence="1">VSG forms a coat on the surface of the parasite. The trypanosome evades the immune response of the host by expressing a series of antigenically distinct VSGs from an estimated 1000 VSG genes.</text>
</comment>
<name>A0A1J0RAA9_9TRYP</name>
<dbReference type="InterPro" id="IPR019609">
    <property type="entry name" value="Variant_surf_glycoprt_trypan_C"/>
</dbReference>
<evidence type="ECO:0000256" key="6">
    <source>
        <dbReference type="ARBA" id="ARBA00023136"/>
    </source>
</evidence>
<organism evidence="13">
    <name type="scientific">Trypanosoma brucei</name>
    <dbReference type="NCBI Taxonomy" id="5691"/>
    <lineage>
        <taxon>Eukaryota</taxon>
        <taxon>Discoba</taxon>
        <taxon>Euglenozoa</taxon>
        <taxon>Kinetoplastea</taxon>
        <taxon>Metakinetoplastina</taxon>
        <taxon>Trypanosomatida</taxon>
        <taxon>Trypanosomatidae</taxon>
        <taxon>Trypanosoma</taxon>
    </lineage>
</organism>
<evidence type="ECO:0000256" key="3">
    <source>
        <dbReference type="ARBA" id="ARBA00022475"/>
    </source>
</evidence>
<evidence type="ECO:0000256" key="5">
    <source>
        <dbReference type="ARBA" id="ARBA00022729"/>
    </source>
</evidence>
<feature type="signal peptide" evidence="10">
    <location>
        <begin position="1"/>
        <end position="21"/>
    </location>
</feature>
<dbReference type="Pfam" id="PF10659">
    <property type="entry name" value="Trypan_glycop_C"/>
    <property type="match status" value="1"/>
</dbReference>
<sequence>MIKQIMISAILVLLVATKGDAVVAAGDNTATAGALCEILALGGGRSLLAQAKASYNGAHHEILDLNMSLAGENWRSVFEESGKKGTYPAAKPQRYDTNKDWDTKWKEWSQTAQRLKDADGIQQKLKEHKLHSRTVQHLAVAKQAVLQLADEQSKLAAELQRIKDTKKILANDQLKAKINTALYGEDVDTENTLTPTKVFDATAGSDRKGNCDGAAKGNKAKTVMAALVCLCAEDSSNGLDGACSKQLTLTNQWTSNSQPSNVLMQELRKLCPKSAPKTLTADRLAGIISNIKAHFIGVPTATVLGKLDTGADCSGSANSGLCLKYTDVHLGSTNTVDDISWIAALNQIVSDIKRHEETVAAADNIGRKLAANTEKAGAFIASTRAVHAGTSSSSKQQRIPTPHRLRKTIKMQKMLAPNTGLNTSCTNEGCKWDGTEETKGKCKPKDGKDRKLKEQERELQKQMPKAKSAPKRQSKRNAKMTANGKIANAKIPFLVNKQFAFSMVSAAFVALLF</sequence>
<dbReference type="Pfam" id="PF13206">
    <property type="entry name" value="VSG_B"/>
    <property type="match status" value="1"/>
</dbReference>
<keyword evidence="4" id="KW-0336">GPI-anchor</keyword>
<feature type="compositionally biased region" description="Basic residues" evidence="9">
    <location>
        <begin position="468"/>
        <end position="478"/>
    </location>
</feature>
<accession>A0A1J0RAA9</accession>
<comment type="subcellular location">
    <subcellularLocation>
        <location evidence="2">Cell membrane</location>
        <topology evidence="2">Lipid-anchor</topology>
        <topology evidence="2">GPI-anchor</topology>
    </subcellularLocation>
</comment>
<keyword evidence="5 10" id="KW-0732">Signal</keyword>
<evidence type="ECO:0000259" key="12">
    <source>
        <dbReference type="Pfam" id="PF13206"/>
    </source>
</evidence>
<evidence type="ECO:0000256" key="2">
    <source>
        <dbReference type="ARBA" id="ARBA00004609"/>
    </source>
</evidence>
<dbReference type="GO" id="GO:0005886">
    <property type="term" value="C:plasma membrane"/>
    <property type="evidence" value="ECO:0007669"/>
    <property type="project" value="UniProtKB-SubCell"/>
</dbReference>
<feature type="domain" description="Trypanosome variant surface glycoprotein B-type N-terminal" evidence="12">
    <location>
        <begin position="10"/>
        <end position="369"/>
    </location>
</feature>
<keyword evidence="8" id="KW-0449">Lipoprotein</keyword>
<keyword evidence="6" id="KW-0472">Membrane</keyword>
<dbReference type="VEuPathDB" id="TriTrypDB:Tb927.9.16320"/>
<evidence type="ECO:0000313" key="13">
    <source>
        <dbReference type="EMBL" id="APD74650.1"/>
    </source>
</evidence>
<evidence type="ECO:0000259" key="11">
    <source>
        <dbReference type="Pfam" id="PF10659"/>
    </source>
</evidence>
<dbReference type="EMBL" id="KX700694">
    <property type="protein sequence ID" value="APD74650.1"/>
    <property type="molecule type" value="Genomic_DNA"/>
</dbReference>
<evidence type="ECO:0000256" key="4">
    <source>
        <dbReference type="ARBA" id="ARBA00022622"/>
    </source>
</evidence>
<reference evidence="13" key="1">
    <citation type="submission" date="2016-08" db="EMBL/GenBank/DDBJ databases">
        <title>VSG repertoire of Trypanosoma brucei EATRO 1125.</title>
        <authorList>
            <person name="Cross G.A."/>
        </authorList>
    </citation>
    <scope>NUCLEOTIDE SEQUENCE</scope>
    <source>
        <strain evidence="13">EATRO 1125</strain>
    </source>
</reference>
<evidence type="ECO:0000256" key="1">
    <source>
        <dbReference type="ARBA" id="ARBA00002523"/>
    </source>
</evidence>
<feature type="chain" id="PRO_5013040312" evidence="10">
    <location>
        <begin position="22"/>
        <end position="513"/>
    </location>
</feature>
<dbReference type="InterPro" id="IPR025932">
    <property type="entry name" value="Trypano_VSG_B_N_dom"/>
</dbReference>
<keyword evidence="7" id="KW-0325">Glycoprotein</keyword>
<evidence type="ECO:0000256" key="7">
    <source>
        <dbReference type="ARBA" id="ARBA00023180"/>
    </source>
</evidence>
<feature type="domain" description="Trypanosome variant surface glycoprotein C-terminal" evidence="11">
    <location>
        <begin position="422"/>
        <end position="512"/>
    </location>
</feature>
<protein>
    <submittedName>
        <fullName evidence="13">Variant surface glycoprotein 1125.4119</fullName>
    </submittedName>
</protein>
<dbReference type="VEuPathDB" id="TriTrypDB:Tb427_000686600"/>
<evidence type="ECO:0000256" key="10">
    <source>
        <dbReference type="SAM" id="SignalP"/>
    </source>
</evidence>